<name>A0A8C5QAR4_9ANUR</name>
<reference evidence="5" key="1">
    <citation type="submission" date="2025-08" db="UniProtKB">
        <authorList>
            <consortium name="Ensembl"/>
        </authorList>
    </citation>
    <scope>IDENTIFICATION</scope>
</reference>
<dbReference type="Pfam" id="PF25106">
    <property type="entry name" value="VWA_4"/>
    <property type="match status" value="1"/>
</dbReference>
<evidence type="ECO:0000256" key="1">
    <source>
        <dbReference type="ARBA" id="ARBA00004613"/>
    </source>
</evidence>
<evidence type="ECO:0000313" key="6">
    <source>
        <dbReference type="Proteomes" id="UP000694569"/>
    </source>
</evidence>
<dbReference type="AlphaFoldDB" id="A0A8C5QAR4"/>
<feature type="domain" description="Hemicentin-1-like von Willebrand factor A" evidence="4">
    <location>
        <begin position="1"/>
        <end position="152"/>
    </location>
</feature>
<dbReference type="GeneTree" id="ENSGT00390000011517"/>
<dbReference type="OrthoDB" id="5985519at2759"/>
<protein>
    <recommendedName>
        <fullName evidence="4">Hemicentin-1-like von Willebrand factor A domain-containing protein</fullName>
    </recommendedName>
</protein>
<keyword evidence="6" id="KW-1185">Reference proteome</keyword>
<keyword evidence="3" id="KW-0732">Signal</keyword>
<dbReference type="PANTHER" id="PTHR14905:SF7">
    <property type="entry name" value="VON WILLEBRAND FACTOR A DOMAIN-CONTAINING PROTEIN 7"/>
    <property type="match status" value="1"/>
</dbReference>
<evidence type="ECO:0000313" key="5">
    <source>
        <dbReference type="Ensembl" id="ENSLLEP00000034700.1"/>
    </source>
</evidence>
<reference evidence="5" key="2">
    <citation type="submission" date="2025-09" db="UniProtKB">
        <authorList>
            <consortium name="Ensembl"/>
        </authorList>
    </citation>
    <scope>IDENTIFICATION</scope>
</reference>
<evidence type="ECO:0000256" key="3">
    <source>
        <dbReference type="ARBA" id="ARBA00022729"/>
    </source>
</evidence>
<keyword evidence="2" id="KW-0964">Secreted</keyword>
<sequence>MYDDFQALKLINSWLLDRVIARFPCGVRQYTMVEFNDPDVGPVRITSSIKVFDQFFNNLVATGGGDCPELAVTGLELALTTSPPQSFILVLTDASALDYDNASLVQRTRSLISTTKSQIFFLITGLCDGLNDPAFLIYRELASLSYGHVFQVPLSDLNKVFNYLDFTLARPVNSSVQLYSGEFTVSNHSDNFVIPSIFAEFIVTIDGTIYSIHITGPDSVTVEITVVVFEIWGSIYMVKNPIKGLWSIHVHAEGQHSIRIKGFEGRVFSASIPCCTLRLLHYV</sequence>
<dbReference type="InterPro" id="IPR052577">
    <property type="entry name" value="VWA7"/>
</dbReference>
<evidence type="ECO:0000256" key="2">
    <source>
        <dbReference type="ARBA" id="ARBA00022525"/>
    </source>
</evidence>
<dbReference type="InterPro" id="IPR056861">
    <property type="entry name" value="HMCN1-like_VWA"/>
</dbReference>
<proteinExistence type="predicted"/>
<dbReference type="Ensembl" id="ENSLLET00000036020.1">
    <property type="protein sequence ID" value="ENSLLEP00000034700.1"/>
    <property type="gene ID" value="ENSLLEG00000021935.1"/>
</dbReference>
<organism evidence="5 6">
    <name type="scientific">Leptobrachium leishanense</name>
    <name type="common">Leishan spiny toad</name>
    <dbReference type="NCBI Taxonomy" id="445787"/>
    <lineage>
        <taxon>Eukaryota</taxon>
        <taxon>Metazoa</taxon>
        <taxon>Chordata</taxon>
        <taxon>Craniata</taxon>
        <taxon>Vertebrata</taxon>
        <taxon>Euteleostomi</taxon>
        <taxon>Amphibia</taxon>
        <taxon>Batrachia</taxon>
        <taxon>Anura</taxon>
        <taxon>Pelobatoidea</taxon>
        <taxon>Megophryidae</taxon>
        <taxon>Leptobrachium</taxon>
    </lineage>
</organism>
<accession>A0A8C5QAR4</accession>
<comment type="subcellular location">
    <subcellularLocation>
        <location evidence="1">Secreted</location>
    </subcellularLocation>
</comment>
<dbReference type="PANTHER" id="PTHR14905">
    <property type="entry name" value="NG37"/>
    <property type="match status" value="1"/>
</dbReference>
<evidence type="ECO:0000259" key="4">
    <source>
        <dbReference type="Pfam" id="PF25106"/>
    </source>
</evidence>
<dbReference type="Proteomes" id="UP000694569">
    <property type="component" value="Unplaced"/>
</dbReference>